<reference evidence="2" key="1">
    <citation type="journal article" date="2020" name="Stud. Mycol.">
        <title>101 Dothideomycetes genomes: a test case for predicting lifestyles and emergence of pathogens.</title>
        <authorList>
            <person name="Haridas S."/>
            <person name="Albert R."/>
            <person name="Binder M."/>
            <person name="Bloem J."/>
            <person name="Labutti K."/>
            <person name="Salamov A."/>
            <person name="Andreopoulos B."/>
            <person name="Baker S."/>
            <person name="Barry K."/>
            <person name="Bills G."/>
            <person name="Bluhm B."/>
            <person name="Cannon C."/>
            <person name="Castanera R."/>
            <person name="Culley D."/>
            <person name="Daum C."/>
            <person name="Ezra D."/>
            <person name="Gonzalez J."/>
            <person name="Henrissat B."/>
            <person name="Kuo A."/>
            <person name="Liang C."/>
            <person name="Lipzen A."/>
            <person name="Lutzoni F."/>
            <person name="Magnuson J."/>
            <person name="Mondo S."/>
            <person name="Nolan M."/>
            <person name="Ohm R."/>
            <person name="Pangilinan J."/>
            <person name="Park H.-J."/>
            <person name="Ramirez L."/>
            <person name="Alfaro M."/>
            <person name="Sun H."/>
            <person name="Tritt A."/>
            <person name="Yoshinaga Y."/>
            <person name="Zwiers L.-H."/>
            <person name="Turgeon B."/>
            <person name="Goodwin S."/>
            <person name="Spatafora J."/>
            <person name="Crous P."/>
            <person name="Grigoriev I."/>
        </authorList>
    </citation>
    <scope>NUCLEOTIDE SEQUENCE</scope>
    <source>
        <strain evidence="2">CBS 107.79</strain>
    </source>
</reference>
<gene>
    <name evidence="2" type="ORF">BU23DRAFT_564153</name>
</gene>
<protein>
    <recommendedName>
        <fullName evidence="4">BTB domain-containing protein</fullName>
    </recommendedName>
</protein>
<dbReference type="Proteomes" id="UP000800036">
    <property type="component" value="Unassembled WGS sequence"/>
</dbReference>
<dbReference type="OrthoDB" id="3945102at2759"/>
<sequence length="390" mass="43066">MDDLSFLEQAATVGSSTAATLMVLLPDSSVIQIHNINTFTVLDKCPLLFHAFEFREYGDVQQACIEATSRSAVISLLRFLYTGTYLIDQDDCLGSLLPHAEVFKIAEDFDVPELQVQSYVNFTRDTEFACCRATPPSDLCATIQFLYSHLAGRQSQEHQSLLDTLLNYCISVFTYQALHEQEDFRQTVFENPSFHQDLCKTSLKRNFEDDGASEIMQLPVCRPTPHSQAARLKRTLGDFQYEIWQEGEGPVVEPENSTGPAKKRKSILGAFTLVHRPQHAGAHATYSSSESESESSNDECTLAFRPKNVGGKPTTFGGDNDPESSSDELGYEIIHHPKHECGPEPAPKPTSNTADTCTQPVTFPSLQVAISPGPKDESSGSGSDEEWALV</sequence>
<name>A0A6A5VMS9_9PLEO</name>
<feature type="compositionally biased region" description="Basic and acidic residues" evidence="1">
    <location>
        <begin position="333"/>
        <end position="342"/>
    </location>
</feature>
<dbReference type="AlphaFoldDB" id="A0A6A5VMS9"/>
<evidence type="ECO:0000313" key="2">
    <source>
        <dbReference type="EMBL" id="KAF1978571.1"/>
    </source>
</evidence>
<evidence type="ECO:0008006" key="4">
    <source>
        <dbReference type="Google" id="ProtNLM"/>
    </source>
</evidence>
<organism evidence="2 3">
    <name type="scientific">Bimuria novae-zelandiae CBS 107.79</name>
    <dbReference type="NCBI Taxonomy" id="1447943"/>
    <lineage>
        <taxon>Eukaryota</taxon>
        <taxon>Fungi</taxon>
        <taxon>Dikarya</taxon>
        <taxon>Ascomycota</taxon>
        <taxon>Pezizomycotina</taxon>
        <taxon>Dothideomycetes</taxon>
        <taxon>Pleosporomycetidae</taxon>
        <taxon>Pleosporales</taxon>
        <taxon>Massarineae</taxon>
        <taxon>Didymosphaeriaceae</taxon>
        <taxon>Bimuria</taxon>
    </lineage>
</organism>
<feature type="compositionally biased region" description="Polar residues" evidence="1">
    <location>
        <begin position="349"/>
        <end position="365"/>
    </location>
</feature>
<keyword evidence="3" id="KW-1185">Reference proteome</keyword>
<dbReference type="EMBL" id="ML976660">
    <property type="protein sequence ID" value="KAF1978571.1"/>
    <property type="molecule type" value="Genomic_DNA"/>
</dbReference>
<evidence type="ECO:0000256" key="1">
    <source>
        <dbReference type="SAM" id="MobiDB-lite"/>
    </source>
</evidence>
<accession>A0A6A5VMS9</accession>
<proteinExistence type="predicted"/>
<feature type="region of interest" description="Disordered" evidence="1">
    <location>
        <begin position="279"/>
        <end position="390"/>
    </location>
</feature>
<feature type="compositionally biased region" description="Acidic residues" evidence="1">
    <location>
        <begin position="320"/>
        <end position="330"/>
    </location>
</feature>
<evidence type="ECO:0000313" key="3">
    <source>
        <dbReference type="Proteomes" id="UP000800036"/>
    </source>
</evidence>